<reference evidence="1 2" key="1">
    <citation type="submission" date="2020-03" db="EMBL/GenBank/DDBJ databases">
        <title>Genomic Encyclopedia of Type Strains, Phase IV (KMG-IV): sequencing the most valuable type-strain genomes for metagenomic binning, comparative biology and taxonomic classification.</title>
        <authorList>
            <person name="Goeker M."/>
        </authorList>
    </citation>
    <scope>NUCLEOTIDE SEQUENCE [LARGE SCALE GENOMIC DNA]</scope>
    <source>
        <strain evidence="1 2">DSM 19867</strain>
    </source>
</reference>
<dbReference type="EMBL" id="JAASRM010000001">
    <property type="protein sequence ID" value="NIK87003.1"/>
    <property type="molecule type" value="Genomic_DNA"/>
</dbReference>
<evidence type="ECO:0000313" key="1">
    <source>
        <dbReference type="EMBL" id="NIK87003.1"/>
    </source>
</evidence>
<sequence length="284" mass="32900">MFAELLKTLLELGHATSQNLEFAHQEDVHVSYGEETITETNLLELRRRNPEIIRLKTFTKKKESLIGADWEWHIIGRHRIFRMRIQAKRLQKNGILRIPHKIRSSEEEQIDLLIRGVKAAPDEPMPVYCFYTSNNQNNIWKVPPQQNGIIPFEYGCLLAPAEVVKLTMPKQLSDIEQQCIPWHYLLKPERYEFAKNVLMSERLEFIRAKSSLAPTAATAGEVTRQIIRQFPTIDELNTIPPPDRQLQGLKDRTPFAQAPFGEKAERHSEEFGVSKLLQTYVGDF</sequence>
<gene>
    <name evidence="1" type="ORF">FHS83_000321</name>
</gene>
<name>A0A846MUG9_9PROT</name>
<accession>A0A846MUG9</accession>
<proteinExistence type="predicted"/>
<protein>
    <submittedName>
        <fullName evidence="1">Uncharacterized protein</fullName>
    </submittedName>
</protein>
<dbReference type="RefSeq" id="WP_167080207.1">
    <property type="nucleotide sequence ID" value="NZ_BAAADC010000001.1"/>
</dbReference>
<dbReference type="AlphaFoldDB" id="A0A846MUG9"/>
<dbReference type="Pfam" id="PF20320">
    <property type="entry name" value="DUF6615"/>
    <property type="match status" value="1"/>
</dbReference>
<dbReference type="InterPro" id="IPR046723">
    <property type="entry name" value="DUF6615"/>
</dbReference>
<evidence type="ECO:0000313" key="2">
    <source>
        <dbReference type="Proteomes" id="UP000570514"/>
    </source>
</evidence>
<comment type="caution">
    <text evidence="1">The sequence shown here is derived from an EMBL/GenBank/DDBJ whole genome shotgun (WGS) entry which is preliminary data.</text>
</comment>
<dbReference type="Proteomes" id="UP000570514">
    <property type="component" value="Unassembled WGS sequence"/>
</dbReference>
<keyword evidence="2" id="KW-1185">Reference proteome</keyword>
<organism evidence="1 2">
    <name type="scientific">Rhizomicrobium palustre</name>
    <dbReference type="NCBI Taxonomy" id="189966"/>
    <lineage>
        <taxon>Bacteria</taxon>
        <taxon>Pseudomonadati</taxon>
        <taxon>Pseudomonadota</taxon>
        <taxon>Alphaproteobacteria</taxon>
        <taxon>Micropepsales</taxon>
        <taxon>Micropepsaceae</taxon>
        <taxon>Rhizomicrobium</taxon>
    </lineage>
</organism>